<name>A0A327VZ85_9BACT</name>
<comment type="caution">
    <text evidence="2">The sequence shown here is derived from an EMBL/GenBank/DDBJ whole genome shotgun (WGS) entry which is preliminary data.</text>
</comment>
<gene>
    <name evidence="2" type="ORF">CLV59_105374</name>
</gene>
<keyword evidence="3" id="KW-1185">Reference proteome</keyword>
<proteinExistence type="predicted"/>
<feature type="transmembrane region" description="Helical" evidence="1">
    <location>
        <begin position="7"/>
        <end position="25"/>
    </location>
</feature>
<reference evidence="2 3" key="1">
    <citation type="submission" date="2018-06" db="EMBL/GenBank/DDBJ databases">
        <title>Genomic Encyclopedia of Archaeal and Bacterial Type Strains, Phase II (KMG-II): from individual species to whole genera.</title>
        <authorList>
            <person name="Goeker M."/>
        </authorList>
    </citation>
    <scope>NUCLEOTIDE SEQUENCE [LARGE SCALE GENOMIC DNA]</scope>
    <source>
        <strain evidence="2 3">DSM 29821</strain>
    </source>
</reference>
<sequence length="34" mass="3998">MILRNQVYLLIDLVAWATNVWLGLYDSHVAFKSF</sequence>
<dbReference type="AlphaFoldDB" id="A0A327VZ85"/>
<evidence type="ECO:0000313" key="3">
    <source>
        <dbReference type="Proteomes" id="UP000249819"/>
    </source>
</evidence>
<dbReference type="Proteomes" id="UP000249819">
    <property type="component" value="Unassembled WGS sequence"/>
</dbReference>
<organism evidence="2 3">
    <name type="scientific">Chitinophaga dinghuensis</name>
    <dbReference type="NCBI Taxonomy" id="1539050"/>
    <lineage>
        <taxon>Bacteria</taxon>
        <taxon>Pseudomonadati</taxon>
        <taxon>Bacteroidota</taxon>
        <taxon>Chitinophagia</taxon>
        <taxon>Chitinophagales</taxon>
        <taxon>Chitinophagaceae</taxon>
        <taxon>Chitinophaga</taxon>
    </lineage>
</organism>
<dbReference type="EMBL" id="QLMA01000005">
    <property type="protein sequence ID" value="RAJ80266.1"/>
    <property type="molecule type" value="Genomic_DNA"/>
</dbReference>
<keyword evidence="1" id="KW-1133">Transmembrane helix</keyword>
<accession>A0A327VZ85</accession>
<evidence type="ECO:0000256" key="1">
    <source>
        <dbReference type="SAM" id="Phobius"/>
    </source>
</evidence>
<protein>
    <submittedName>
        <fullName evidence="2">Uncharacterized protein</fullName>
    </submittedName>
</protein>
<keyword evidence="1" id="KW-0812">Transmembrane</keyword>
<keyword evidence="1" id="KW-0472">Membrane</keyword>
<evidence type="ECO:0000313" key="2">
    <source>
        <dbReference type="EMBL" id="RAJ80266.1"/>
    </source>
</evidence>